<proteinExistence type="predicted"/>
<accession>A0A381W5N0</accession>
<name>A0A381W5N0_9ZZZZ</name>
<dbReference type="SUPFAM" id="SSF56601">
    <property type="entry name" value="beta-lactamase/transpeptidase-like"/>
    <property type="match status" value="1"/>
</dbReference>
<feature type="non-terminal residue" evidence="1">
    <location>
        <position position="1"/>
    </location>
</feature>
<reference evidence="1" key="1">
    <citation type="submission" date="2018-05" db="EMBL/GenBank/DDBJ databases">
        <authorList>
            <person name="Lanie J.A."/>
            <person name="Ng W.-L."/>
            <person name="Kazmierczak K.M."/>
            <person name="Andrzejewski T.M."/>
            <person name="Davidsen T.M."/>
            <person name="Wayne K.J."/>
            <person name="Tettelin H."/>
            <person name="Glass J.I."/>
            <person name="Rusch D."/>
            <person name="Podicherti R."/>
            <person name="Tsui H.-C.T."/>
            <person name="Winkler M.E."/>
        </authorList>
    </citation>
    <scope>NUCLEOTIDE SEQUENCE</scope>
</reference>
<organism evidence="1">
    <name type="scientific">marine metagenome</name>
    <dbReference type="NCBI Taxonomy" id="408172"/>
    <lineage>
        <taxon>unclassified sequences</taxon>
        <taxon>metagenomes</taxon>
        <taxon>ecological metagenomes</taxon>
    </lineage>
</organism>
<dbReference type="AlphaFoldDB" id="A0A381W5N0"/>
<evidence type="ECO:0000313" key="1">
    <source>
        <dbReference type="EMBL" id="SVA47814.1"/>
    </source>
</evidence>
<gene>
    <name evidence="1" type="ORF">METZ01_LOCUS100668</name>
</gene>
<dbReference type="EMBL" id="UINC01010776">
    <property type="protein sequence ID" value="SVA47814.1"/>
    <property type="molecule type" value="Genomic_DNA"/>
</dbReference>
<dbReference type="InterPro" id="IPR012338">
    <property type="entry name" value="Beta-lactam/transpept-like"/>
</dbReference>
<protein>
    <submittedName>
        <fullName evidence="1">Uncharacterized protein</fullName>
    </submittedName>
</protein>
<sequence length="101" mass="11673">REMPLTGRSGALQVWKKLMNNLDPNSLENPIIPRINYEWVDLKDGLLSGEKCNNSIKIPYIRGTEPKTIPNSRRKCRKSEDTYTSDILEKLREVFGEAILR</sequence>